<name>A0A8J5CMD3_CHIOP</name>
<comment type="caution">
    <text evidence="1">The sequence shown here is derived from an EMBL/GenBank/DDBJ whole genome shotgun (WGS) entry which is preliminary data.</text>
</comment>
<protein>
    <submittedName>
        <fullName evidence="1">Uncharacterized protein</fullName>
    </submittedName>
</protein>
<reference evidence="1" key="1">
    <citation type="submission" date="2020-07" db="EMBL/GenBank/DDBJ databases">
        <title>The High-quality genome of the commercially important snow crab, Chionoecetes opilio.</title>
        <authorList>
            <person name="Jeong J.-H."/>
            <person name="Ryu S."/>
        </authorList>
    </citation>
    <scope>NUCLEOTIDE SEQUENCE</scope>
    <source>
        <strain evidence="1">MADBK_172401_WGS</strain>
        <tissue evidence="1">Digestive gland</tissue>
    </source>
</reference>
<dbReference type="AlphaFoldDB" id="A0A8J5CMD3"/>
<sequence>MFTPSASSYLKGDTNWRGGRRLISRYPILSGGPEGSDEDDEELGCAAMTPATPAAAKDEVGHVVDLHQVEEEAARDEGYRLLRECVANDGWAERKDWERSPSASFFKMRAHLSWAQRGKSSFTPVTRNTRGWS</sequence>
<gene>
    <name evidence="1" type="ORF">GWK47_016721</name>
</gene>
<accession>A0A8J5CMD3</accession>
<keyword evidence="2" id="KW-1185">Reference proteome</keyword>
<evidence type="ECO:0000313" key="2">
    <source>
        <dbReference type="Proteomes" id="UP000770661"/>
    </source>
</evidence>
<evidence type="ECO:0000313" key="1">
    <source>
        <dbReference type="EMBL" id="KAG0713207.1"/>
    </source>
</evidence>
<organism evidence="1 2">
    <name type="scientific">Chionoecetes opilio</name>
    <name type="common">Atlantic snow crab</name>
    <name type="synonym">Cancer opilio</name>
    <dbReference type="NCBI Taxonomy" id="41210"/>
    <lineage>
        <taxon>Eukaryota</taxon>
        <taxon>Metazoa</taxon>
        <taxon>Ecdysozoa</taxon>
        <taxon>Arthropoda</taxon>
        <taxon>Crustacea</taxon>
        <taxon>Multicrustacea</taxon>
        <taxon>Malacostraca</taxon>
        <taxon>Eumalacostraca</taxon>
        <taxon>Eucarida</taxon>
        <taxon>Decapoda</taxon>
        <taxon>Pleocyemata</taxon>
        <taxon>Brachyura</taxon>
        <taxon>Eubrachyura</taxon>
        <taxon>Majoidea</taxon>
        <taxon>Majidae</taxon>
        <taxon>Chionoecetes</taxon>
    </lineage>
</organism>
<dbReference type="EMBL" id="JACEEZ010021684">
    <property type="protein sequence ID" value="KAG0713207.1"/>
    <property type="molecule type" value="Genomic_DNA"/>
</dbReference>
<proteinExistence type="predicted"/>
<dbReference type="Proteomes" id="UP000770661">
    <property type="component" value="Unassembled WGS sequence"/>
</dbReference>